<dbReference type="PATRIC" id="fig|1123384.7.peg.399"/>
<protein>
    <submittedName>
        <fullName evidence="2">Metal-dependent enzyme</fullName>
    </submittedName>
</protein>
<feature type="transmembrane region" description="Helical" evidence="1">
    <location>
        <begin position="45"/>
        <end position="65"/>
    </location>
</feature>
<dbReference type="Proteomes" id="UP000077469">
    <property type="component" value="Chromosome"/>
</dbReference>
<dbReference type="EMBL" id="CP007141">
    <property type="protein sequence ID" value="AJC73179.1"/>
    <property type="molecule type" value="Genomic_DNA"/>
</dbReference>
<organism evidence="2 3">
    <name type="scientific">Pseudothermotoga hypogea DSM 11164 = NBRC 106472</name>
    <dbReference type="NCBI Taxonomy" id="1123384"/>
    <lineage>
        <taxon>Bacteria</taxon>
        <taxon>Thermotogati</taxon>
        <taxon>Thermotogota</taxon>
        <taxon>Thermotogae</taxon>
        <taxon>Thermotogales</taxon>
        <taxon>Thermotogaceae</taxon>
        <taxon>Pseudothermotoga</taxon>
    </lineage>
</organism>
<sequence length="290" mass="32502">MKVGGQAVIEGVLMLGSRVSMAVRNKDGEIVLEDLSQGSVATKKLFRVPFLRGFVSLYYSLYFGIKALNRSAEISSGESVKKSELLWTTLFAFGLAIGLFVLLPMWITGLFDALRKNEVLFAVVEGALRLTFFVLYVWIISFFPDVKRLFQYHGAEHMVINAYENSEQLELENVKKYGTIHPRCGTSFIMIFLIFSVVVLSLASPIASKSFVWRLVSRLVLLPLTAGFAYELLRVSSKNPTLLRILFYPGLFFQKLTTAQPDDSQLEVAIAALKRVLPDSSKEEGPDYFG</sequence>
<dbReference type="KEGG" id="phy:AJ81_02015"/>
<keyword evidence="1" id="KW-1133">Transmembrane helix</keyword>
<proteinExistence type="predicted"/>
<dbReference type="PANTHER" id="PTHR42867">
    <property type="entry name" value="MEMBRANE PROTEIN-RELATED"/>
    <property type="match status" value="1"/>
</dbReference>
<keyword evidence="1" id="KW-0812">Transmembrane</keyword>
<dbReference type="PANTHER" id="PTHR42867:SF1">
    <property type="entry name" value="MEMBRANE PROTEIN-RELATED"/>
    <property type="match status" value="1"/>
</dbReference>
<gene>
    <name evidence="2" type="ORF">AJ81_02015</name>
</gene>
<dbReference type="Pfam" id="PF07136">
    <property type="entry name" value="DUF1385"/>
    <property type="match status" value="1"/>
</dbReference>
<evidence type="ECO:0000256" key="1">
    <source>
        <dbReference type="SAM" id="Phobius"/>
    </source>
</evidence>
<reference evidence="2 3" key="1">
    <citation type="submission" date="2014-01" db="EMBL/GenBank/DDBJ databases">
        <title>Genome sequencing of Thermotog hypogea.</title>
        <authorList>
            <person name="Zhang X."/>
            <person name="Alvare G."/>
            <person name="Fristensky B."/>
            <person name="Chen L."/>
            <person name="Suen T."/>
            <person name="Chen Q."/>
            <person name="Ma K."/>
        </authorList>
    </citation>
    <scope>NUCLEOTIDE SEQUENCE [LARGE SCALE GENOMIC DNA]</scope>
    <source>
        <strain evidence="2 3">DSM 11164</strain>
    </source>
</reference>
<accession>A0A0X1KPN1</accession>
<dbReference type="InterPro" id="IPR010787">
    <property type="entry name" value="DUF1385"/>
</dbReference>
<feature type="transmembrane region" description="Helical" evidence="1">
    <location>
        <begin position="85"/>
        <end position="107"/>
    </location>
</feature>
<feature type="transmembrane region" description="Helical" evidence="1">
    <location>
        <begin position="184"/>
        <end position="203"/>
    </location>
</feature>
<feature type="transmembrane region" description="Helical" evidence="1">
    <location>
        <begin position="119"/>
        <end position="143"/>
    </location>
</feature>
<dbReference type="PaxDb" id="1123384-AJ81_02015"/>
<dbReference type="AlphaFoldDB" id="A0A0X1KPN1"/>
<dbReference type="OrthoDB" id="9784805at2"/>
<evidence type="ECO:0000313" key="3">
    <source>
        <dbReference type="Proteomes" id="UP000077469"/>
    </source>
</evidence>
<evidence type="ECO:0000313" key="2">
    <source>
        <dbReference type="EMBL" id="AJC73179.1"/>
    </source>
</evidence>
<name>A0A0X1KPN1_9THEM</name>
<dbReference type="RefSeq" id="WP_031503610.1">
    <property type="nucleotide sequence ID" value="NC_022795.1"/>
</dbReference>
<dbReference type="STRING" id="1123384.AJ81_02015"/>
<keyword evidence="1" id="KW-0472">Membrane</keyword>
<keyword evidence="3" id="KW-1185">Reference proteome</keyword>